<reference evidence="1 2" key="1">
    <citation type="journal article" date="2017" name="Front. Microbiol.">
        <title>Labilibaculum manganireducens gen. nov., sp. nov. and Labilibaculum filiforme sp. nov., Novel Bacteroidetes Isolated from Subsurface Sediments of the Baltic Sea.</title>
        <authorList>
            <person name="Vandieken V."/>
            <person name="Marshall I.P."/>
            <person name="Niemann H."/>
            <person name="Engelen B."/>
            <person name="Cypionka H."/>
        </authorList>
    </citation>
    <scope>NUCLEOTIDE SEQUENCE [LARGE SCALE GENOMIC DNA]</scope>
    <source>
        <strain evidence="1 2">59.16B</strain>
    </source>
</reference>
<evidence type="ECO:0000313" key="1">
    <source>
        <dbReference type="EMBL" id="PKQ60831.1"/>
    </source>
</evidence>
<dbReference type="EMBL" id="MVDD01000020">
    <property type="protein sequence ID" value="PKQ60831.1"/>
    <property type="molecule type" value="Genomic_DNA"/>
</dbReference>
<name>A0A2N3HRZ0_9BACT</name>
<keyword evidence="2" id="KW-1185">Reference proteome</keyword>
<gene>
    <name evidence="1" type="ORF">BZG02_17655</name>
</gene>
<sequence length="62" mass="7524">MCPWFDSRWYHKKTDHMIGFFLLKIKMWIWGSIQISGGVRFFKHIFGSIRISGGVRFFKHIF</sequence>
<dbReference type="Proteomes" id="UP000233535">
    <property type="component" value="Unassembled WGS sequence"/>
</dbReference>
<dbReference type="AlphaFoldDB" id="A0A2N3HRZ0"/>
<accession>A0A2N3HRZ0</accession>
<evidence type="ECO:0000313" key="2">
    <source>
        <dbReference type="Proteomes" id="UP000233535"/>
    </source>
</evidence>
<proteinExistence type="predicted"/>
<organism evidence="1 2">
    <name type="scientific">Labilibaculum filiforme</name>
    <dbReference type="NCBI Taxonomy" id="1940526"/>
    <lineage>
        <taxon>Bacteria</taxon>
        <taxon>Pseudomonadati</taxon>
        <taxon>Bacteroidota</taxon>
        <taxon>Bacteroidia</taxon>
        <taxon>Marinilabiliales</taxon>
        <taxon>Marinifilaceae</taxon>
        <taxon>Labilibaculum</taxon>
    </lineage>
</organism>
<comment type="caution">
    <text evidence="1">The sequence shown here is derived from an EMBL/GenBank/DDBJ whole genome shotgun (WGS) entry which is preliminary data.</text>
</comment>
<protein>
    <submittedName>
        <fullName evidence="1">Uncharacterized protein</fullName>
    </submittedName>
</protein>